<keyword evidence="4" id="KW-0804">Transcription</keyword>
<dbReference type="Pfam" id="PF00126">
    <property type="entry name" value="HTH_1"/>
    <property type="match status" value="1"/>
</dbReference>
<reference evidence="7" key="1">
    <citation type="journal article" date="2019" name="Int. J. Syst. Evol. Microbiol.">
        <title>The Global Catalogue of Microorganisms (GCM) 10K type strain sequencing project: providing services to taxonomists for standard genome sequencing and annotation.</title>
        <authorList>
            <consortium name="The Broad Institute Genomics Platform"/>
            <consortium name="The Broad Institute Genome Sequencing Center for Infectious Disease"/>
            <person name="Wu L."/>
            <person name="Ma J."/>
        </authorList>
    </citation>
    <scope>NUCLEOTIDE SEQUENCE [LARGE SCALE GENOMIC DNA]</scope>
    <source>
        <strain evidence="7">NBRC 102122</strain>
    </source>
</reference>
<dbReference type="InterPro" id="IPR036388">
    <property type="entry name" value="WH-like_DNA-bd_sf"/>
</dbReference>
<evidence type="ECO:0000256" key="4">
    <source>
        <dbReference type="ARBA" id="ARBA00023163"/>
    </source>
</evidence>
<proteinExistence type="inferred from homology"/>
<keyword evidence="2" id="KW-0805">Transcription regulation</keyword>
<evidence type="ECO:0000313" key="7">
    <source>
        <dbReference type="Proteomes" id="UP001156702"/>
    </source>
</evidence>
<sequence length="305" mass="33266">MDRVEMMRVFVRVVETGSFSEAARLDGVAQSTVSKKVAGLETHLGAELLDRSTNRTILTPDGQDFYISAKQVLNHLREAEERVALKQFAPSGNIRLSLSSGFGRLCVVPRLKEFLVRYPDLSIDLNVMSQLGANADHGADVEIRVGVAVAPETRGEFIGHTAPITVATRAYLALRGEPLRPSELAQHECIGWTVGGNPVAWDFQGPRGSVTVMPSGSLRTNDADCVRAAVLSDLGIGYGPQWLFAEEIASGEVRSLLADYATAKWPISAVCPKDRRVPSRVRVLIDFLSEAFSDGGDRAYRRVEQ</sequence>
<protein>
    <submittedName>
        <fullName evidence="6">LysR family transcriptional regulator</fullName>
    </submittedName>
</protein>
<gene>
    <name evidence="6" type="ORF">GCM10007923_47570</name>
</gene>
<dbReference type="RefSeq" id="WP_244769699.1">
    <property type="nucleotide sequence ID" value="NZ_BSOP01000039.1"/>
</dbReference>
<dbReference type="InterPro" id="IPR005119">
    <property type="entry name" value="LysR_subst-bd"/>
</dbReference>
<comment type="similarity">
    <text evidence="1">Belongs to the LysR transcriptional regulatory family.</text>
</comment>
<evidence type="ECO:0000313" key="6">
    <source>
        <dbReference type="EMBL" id="GLR53542.1"/>
    </source>
</evidence>
<dbReference type="SUPFAM" id="SSF53850">
    <property type="entry name" value="Periplasmic binding protein-like II"/>
    <property type="match status" value="1"/>
</dbReference>
<dbReference type="PROSITE" id="PS50931">
    <property type="entry name" value="HTH_LYSR"/>
    <property type="match status" value="1"/>
</dbReference>
<dbReference type="InterPro" id="IPR058163">
    <property type="entry name" value="LysR-type_TF_proteobact-type"/>
</dbReference>
<dbReference type="Gene3D" id="1.10.10.10">
    <property type="entry name" value="Winged helix-like DNA-binding domain superfamily/Winged helix DNA-binding domain"/>
    <property type="match status" value="1"/>
</dbReference>
<evidence type="ECO:0000259" key="5">
    <source>
        <dbReference type="PROSITE" id="PS50931"/>
    </source>
</evidence>
<dbReference type="InterPro" id="IPR000847">
    <property type="entry name" value="LysR_HTH_N"/>
</dbReference>
<organism evidence="6 7">
    <name type="scientific">Shinella yambaruensis</name>
    <dbReference type="NCBI Taxonomy" id="415996"/>
    <lineage>
        <taxon>Bacteria</taxon>
        <taxon>Pseudomonadati</taxon>
        <taxon>Pseudomonadota</taxon>
        <taxon>Alphaproteobacteria</taxon>
        <taxon>Hyphomicrobiales</taxon>
        <taxon>Rhizobiaceae</taxon>
        <taxon>Shinella</taxon>
    </lineage>
</organism>
<feature type="domain" description="HTH lysR-type" evidence="5">
    <location>
        <begin position="1"/>
        <end position="59"/>
    </location>
</feature>
<dbReference type="Gene3D" id="3.40.190.290">
    <property type="match status" value="1"/>
</dbReference>
<dbReference type="InterPro" id="IPR036390">
    <property type="entry name" value="WH_DNA-bd_sf"/>
</dbReference>
<keyword evidence="3" id="KW-0238">DNA-binding</keyword>
<dbReference type="PANTHER" id="PTHR30537:SF80">
    <property type="entry name" value="TRANSCRIPTIONAL REGULATOR"/>
    <property type="match status" value="1"/>
</dbReference>
<evidence type="ECO:0000256" key="3">
    <source>
        <dbReference type="ARBA" id="ARBA00023125"/>
    </source>
</evidence>
<accession>A0ABQ5ZS27</accession>
<evidence type="ECO:0000256" key="2">
    <source>
        <dbReference type="ARBA" id="ARBA00023015"/>
    </source>
</evidence>
<dbReference type="Pfam" id="PF03466">
    <property type="entry name" value="LysR_substrate"/>
    <property type="match status" value="1"/>
</dbReference>
<comment type="caution">
    <text evidence="6">The sequence shown here is derived from an EMBL/GenBank/DDBJ whole genome shotgun (WGS) entry which is preliminary data.</text>
</comment>
<dbReference type="Proteomes" id="UP001156702">
    <property type="component" value="Unassembled WGS sequence"/>
</dbReference>
<dbReference type="EMBL" id="BSOP01000039">
    <property type="protein sequence ID" value="GLR53542.1"/>
    <property type="molecule type" value="Genomic_DNA"/>
</dbReference>
<evidence type="ECO:0000256" key="1">
    <source>
        <dbReference type="ARBA" id="ARBA00009437"/>
    </source>
</evidence>
<name>A0ABQ5ZS27_9HYPH</name>
<dbReference type="SUPFAM" id="SSF46785">
    <property type="entry name" value="Winged helix' DNA-binding domain"/>
    <property type="match status" value="1"/>
</dbReference>
<dbReference type="CDD" id="cd08422">
    <property type="entry name" value="PBP2_CrgA_like"/>
    <property type="match status" value="1"/>
</dbReference>
<keyword evidence="7" id="KW-1185">Reference proteome</keyword>
<dbReference type="PANTHER" id="PTHR30537">
    <property type="entry name" value="HTH-TYPE TRANSCRIPTIONAL REGULATOR"/>
    <property type="match status" value="1"/>
</dbReference>